<keyword evidence="3" id="KW-1185">Reference proteome</keyword>
<evidence type="ECO:0000313" key="3">
    <source>
        <dbReference type="Proteomes" id="UP000235659"/>
    </source>
</evidence>
<accession>A0A2N7WHI5</accession>
<reference evidence="1 4" key="2">
    <citation type="submission" date="2020-04" db="EMBL/GenBank/DDBJ databases">
        <authorList>
            <person name="De Canck E."/>
        </authorList>
    </citation>
    <scope>NUCLEOTIDE SEQUENCE [LARGE SCALE GENOMIC DNA]</scope>
    <source>
        <strain evidence="1 4">LMG 27174</strain>
    </source>
</reference>
<evidence type="ECO:0000313" key="1">
    <source>
        <dbReference type="EMBL" id="CAB3665343.1"/>
    </source>
</evidence>
<dbReference type="RefSeq" id="WP_102633999.1">
    <property type="nucleotide sequence ID" value="NZ_CADIJZ010000006.1"/>
</dbReference>
<evidence type="ECO:0000313" key="2">
    <source>
        <dbReference type="EMBL" id="PMS28877.1"/>
    </source>
</evidence>
<dbReference type="Proteomes" id="UP000494205">
    <property type="component" value="Unassembled WGS sequence"/>
</dbReference>
<evidence type="ECO:0000313" key="4">
    <source>
        <dbReference type="Proteomes" id="UP000494205"/>
    </source>
</evidence>
<dbReference type="AlphaFoldDB" id="A0A2N7WHI5"/>
<dbReference type="EMBL" id="CADIJZ010000006">
    <property type="protein sequence ID" value="CAB3665343.1"/>
    <property type="molecule type" value="Genomic_DNA"/>
</dbReference>
<protein>
    <submittedName>
        <fullName evidence="1">Uncharacterized protein</fullName>
    </submittedName>
</protein>
<dbReference type="EMBL" id="PNXY01000015">
    <property type="protein sequence ID" value="PMS28877.1"/>
    <property type="molecule type" value="Genomic_DNA"/>
</dbReference>
<proteinExistence type="predicted"/>
<organism evidence="1 4">
    <name type="scientific">Paraburkholderia rhynchosiae</name>
    <dbReference type="NCBI Taxonomy" id="487049"/>
    <lineage>
        <taxon>Bacteria</taxon>
        <taxon>Pseudomonadati</taxon>
        <taxon>Pseudomonadota</taxon>
        <taxon>Betaproteobacteria</taxon>
        <taxon>Burkholderiales</taxon>
        <taxon>Burkholderiaceae</taxon>
        <taxon>Paraburkholderia</taxon>
    </lineage>
</organism>
<reference evidence="2 3" key="1">
    <citation type="submission" date="2018-01" db="EMBL/GenBank/DDBJ databases">
        <title>Whole genome analyses suggest that Burkholderia sensu lato contains two further novel genera in the rhizoxinica-symbiotica group Mycetohabitans gen. nov., and Trinickia gen. nov.: implications for the evolution of diazotrophy and nodulation in the Burkholderiaceae.</title>
        <authorList>
            <person name="Estrada-de los Santos P."/>
            <person name="Palmer M."/>
            <person name="Chavez-Ramirez B."/>
            <person name="Beukes C."/>
            <person name="Steenkamp E.T."/>
            <person name="Hirsch A.M."/>
            <person name="Manyaka P."/>
            <person name="Maluk M."/>
            <person name="Lafos M."/>
            <person name="Crook M."/>
            <person name="Gross E."/>
            <person name="Simon M.F."/>
            <person name="Bueno dos Reis Junior F."/>
            <person name="Poole P.S."/>
            <person name="Venter S.N."/>
            <person name="James E.K."/>
        </authorList>
    </citation>
    <scope>NUCLEOTIDE SEQUENCE [LARGE SCALE GENOMIC DNA]</scope>
    <source>
        <strain evidence="2 3">WSM 3937</strain>
    </source>
</reference>
<sequence length="95" mass="10186">MATACADVDAAYLNGYRAAIADVARGGLSGYALQVARDIRMQLGLLSGMYRRGDSQAIASVFRAIDALMDDPAFGTLARREPRLFWAVATTGKKD</sequence>
<name>A0A2N7WHI5_9BURK</name>
<dbReference type="Proteomes" id="UP000235659">
    <property type="component" value="Unassembled WGS sequence"/>
</dbReference>
<gene>
    <name evidence="2" type="ORF">C0Z16_20830</name>
    <name evidence="1" type="ORF">LMG27174_01852</name>
</gene>